<protein>
    <submittedName>
        <fullName evidence="2">Uncharacterized protein DUF2795</fullName>
    </submittedName>
</protein>
<evidence type="ECO:0000256" key="1">
    <source>
        <dbReference type="SAM" id="MobiDB-lite"/>
    </source>
</evidence>
<keyword evidence="3" id="KW-1185">Reference proteome</keyword>
<dbReference type="OrthoDB" id="5519961at2"/>
<dbReference type="EMBL" id="QTTT01000001">
    <property type="protein sequence ID" value="REE96310.1"/>
    <property type="molecule type" value="Genomic_DNA"/>
</dbReference>
<dbReference type="RefSeq" id="WP_116021974.1">
    <property type="nucleotide sequence ID" value="NZ_QTTT01000001.1"/>
</dbReference>
<organism evidence="2 3">
    <name type="scientific">Thermomonospora umbrina</name>
    <dbReference type="NCBI Taxonomy" id="111806"/>
    <lineage>
        <taxon>Bacteria</taxon>
        <taxon>Bacillati</taxon>
        <taxon>Actinomycetota</taxon>
        <taxon>Actinomycetes</taxon>
        <taxon>Streptosporangiales</taxon>
        <taxon>Thermomonosporaceae</taxon>
        <taxon>Thermomonospora</taxon>
    </lineage>
</organism>
<evidence type="ECO:0000313" key="2">
    <source>
        <dbReference type="EMBL" id="REE96310.1"/>
    </source>
</evidence>
<gene>
    <name evidence="2" type="ORF">DFJ69_1740</name>
</gene>
<name>A0A3D9SPD9_9ACTN</name>
<comment type="caution">
    <text evidence="2">The sequence shown here is derived from an EMBL/GenBank/DDBJ whole genome shotgun (WGS) entry which is preliminary data.</text>
</comment>
<evidence type="ECO:0000313" key="3">
    <source>
        <dbReference type="Proteomes" id="UP000256661"/>
    </source>
</evidence>
<dbReference type="InterPro" id="IPR021527">
    <property type="entry name" value="DUF2795"/>
</dbReference>
<dbReference type="AlphaFoldDB" id="A0A3D9SPD9"/>
<reference evidence="2" key="1">
    <citation type="submission" date="2018-08" db="EMBL/GenBank/DDBJ databases">
        <title>Sequencing the genomes of 1000 actinobacteria strains.</title>
        <authorList>
            <person name="Klenk H.-P."/>
        </authorList>
    </citation>
    <scope>NUCLEOTIDE SEQUENCE [LARGE SCALE GENOMIC DNA]</scope>
    <source>
        <strain evidence="2">DSM 43927</strain>
    </source>
</reference>
<dbReference type="Proteomes" id="UP000256661">
    <property type="component" value="Unassembled WGS sequence"/>
</dbReference>
<sequence length="133" mass="14880">MPRDSSKHGPRLDDEMQHETQGMVRGGGPTHTEEWRQTEPADEPPGPVQMPPERQGGGADMTAREVEWRSEIAQVLANLEYPTDRGHILAYLDEQHAPDNVVTAMTGLPKDREFQNVGEIARAIGVHTEQHRI</sequence>
<accession>A0A3D9SPD9</accession>
<feature type="compositionally biased region" description="Basic and acidic residues" evidence="1">
    <location>
        <begin position="1"/>
        <end position="18"/>
    </location>
</feature>
<dbReference type="Pfam" id="PF11387">
    <property type="entry name" value="DUF2795"/>
    <property type="match status" value="1"/>
</dbReference>
<proteinExistence type="predicted"/>
<feature type="region of interest" description="Disordered" evidence="1">
    <location>
        <begin position="1"/>
        <end position="62"/>
    </location>
</feature>